<reference evidence="1 2" key="1">
    <citation type="submission" date="2013-01" db="EMBL/GenBank/DDBJ databases">
        <authorList>
            <person name="Harkins D.M."/>
            <person name="Durkin A.S."/>
            <person name="Brinkac L.M."/>
            <person name="Haft D.H."/>
            <person name="Selengut J.D."/>
            <person name="Sanka R."/>
            <person name="DePew J."/>
            <person name="Purushe J."/>
            <person name="Matthias M.A."/>
            <person name="Vinetz J.M."/>
            <person name="Sutton G.G."/>
            <person name="Nierman W.C."/>
            <person name="Fouts D.E."/>
        </authorList>
    </citation>
    <scope>NUCLEOTIDE SEQUENCE [LARGE SCALE GENOMIC DNA]</scope>
    <source>
        <strain evidence="1 2">HAI1536</strain>
    </source>
</reference>
<evidence type="ECO:0000313" key="1">
    <source>
        <dbReference type="EMBL" id="EMO53175.1"/>
    </source>
</evidence>
<organism evidence="1 2">
    <name type="scientific">Leptospira noguchii</name>
    <dbReference type="NCBI Taxonomy" id="28182"/>
    <lineage>
        <taxon>Bacteria</taxon>
        <taxon>Pseudomonadati</taxon>
        <taxon>Spirochaetota</taxon>
        <taxon>Spirochaetia</taxon>
        <taxon>Leptospirales</taxon>
        <taxon>Leptospiraceae</taxon>
        <taxon>Leptospira</taxon>
    </lineage>
</organism>
<dbReference type="AlphaFoldDB" id="M6V8G1"/>
<protein>
    <submittedName>
        <fullName evidence="1">Uncharacterized protein</fullName>
    </submittedName>
</protein>
<dbReference type="EMBL" id="AKWD02000050">
    <property type="protein sequence ID" value="EMO53175.1"/>
    <property type="molecule type" value="Genomic_DNA"/>
</dbReference>
<evidence type="ECO:0000313" key="2">
    <source>
        <dbReference type="Proteomes" id="UP000012112"/>
    </source>
</evidence>
<name>M6V8G1_9LEPT</name>
<proteinExistence type="predicted"/>
<comment type="caution">
    <text evidence="1">The sequence shown here is derived from an EMBL/GenBank/DDBJ whole genome shotgun (WGS) entry which is preliminary data.</text>
</comment>
<sequence>MENSFSFSYVELTLFTNQTSSCEQMFGFYFALFQNIVSKFLHKTFFDPVFADF</sequence>
<accession>M6V8G1</accession>
<dbReference type="Proteomes" id="UP000012112">
    <property type="component" value="Unassembled WGS sequence"/>
</dbReference>
<gene>
    <name evidence="1" type="ORF">LEP1GSC172_1684</name>
</gene>